<evidence type="ECO:0000313" key="2">
    <source>
        <dbReference type="EMBL" id="GAU23157.1"/>
    </source>
</evidence>
<reference evidence="3" key="1">
    <citation type="journal article" date="2017" name="Front. Plant Sci.">
        <title>Climate Clever Clovers: New Paradigm to Reduce the Environmental Footprint of Ruminants by Breeding Low Methanogenic Forages Utilizing Haplotype Variation.</title>
        <authorList>
            <person name="Kaur P."/>
            <person name="Appels R."/>
            <person name="Bayer P.E."/>
            <person name="Keeble-Gagnere G."/>
            <person name="Wang J."/>
            <person name="Hirakawa H."/>
            <person name="Shirasawa K."/>
            <person name="Vercoe P."/>
            <person name="Stefanova K."/>
            <person name="Durmic Z."/>
            <person name="Nichols P."/>
            <person name="Revell C."/>
            <person name="Isobe S.N."/>
            <person name="Edwards D."/>
            <person name="Erskine W."/>
        </authorList>
    </citation>
    <scope>NUCLEOTIDE SEQUENCE [LARGE SCALE GENOMIC DNA]</scope>
    <source>
        <strain evidence="3">cv. Daliak</strain>
    </source>
</reference>
<gene>
    <name evidence="2" type="ORF">TSUD_306050</name>
</gene>
<dbReference type="AlphaFoldDB" id="A0A2Z6N278"/>
<organism evidence="2 3">
    <name type="scientific">Trifolium subterraneum</name>
    <name type="common">Subterranean clover</name>
    <dbReference type="NCBI Taxonomy" id="3900"/>
    <lineage>
        <taxon>Eukaryota</taxon>
        <taxon>Viridiplantae</taxon>
        <taxon>Streptophyta</taxon>
        <taxon>Embryophyta</taxon>
        <taxon>Tracheophyta</taxon>
        <taxon>Spermatophyta</taxon>
        <taxon>Magnoliopsida</taxon>
        <taxon>eudicotyledons</taxon>
        <taxon>Gunneridae</taxon>
        <taxon>Pentapetalae</taxon>
        <taxon>rosids</taxon>
        <taxon>fabids</taxon>
        <taxon>Fabales</taxon>
        <taxon>Fabaceae</taxon>
        <taxon>Papilionoideae</taxon>
        <taxon>50 kb inversion clade</taxon>
        <taxon>NPAAA clade</taxon>
        <taxon>Hologalegina</taxon>
        <taxon>IRL clade</taxon>
        <taxon>Trifolieae</taxon>
        <taxon>Trifolium</taxon>
    </lineage>
</organism>
<keyword evidence="3" id="KW-1185">Reference proteome</keyword>
<dbReference type="EMBL" id="DF973264">
    <property type="protein sequence ID" value="GAU23157.1"/>
    <property type="molecule type" value="Genomic_DNA"/>
</dbReference>
<dbReference type="InterPro" id="IPR025124">
    <property type="entry name" value="Gag1-like_clamp"/>
</dbReference>
<feature type="domain" description="Gag1-like clamp" evidence="1">
    <location>
        <begin position="4"/>
        <end position="42"/>
    </location>
</feature>
<evidence type="ECO:0000259" key="1">
    <source>
        <dbReference type="Pfam" id="PF13259"/>
    </source>
</evidence>
<dbReference type="PANTHER" id="PTHR33373">
    <property type="entry name" value="OS07G0479600 PROTEIN"/>
    <property type="match status" value="1"/>
</dbReference>
<dbReference type="OrthoDB" id="1896025at2759"/>
<dbReference type="Pfam" id="PF13259">
    <property type="entry name" value="clamp_Gag1-like"/>
    <property type="match status" value="1"/>
</dbReference>
<protein>
    <recommendedName>
        <fullName evidence="1">Gag1-like clamp domain-containing protein</fullName>
    </recommendedName>
</protein>
<name>A0A2Z6N278_TRISU</name>
<dbReference type="PANTHER" id="PTHR33373:SF27">
    <property type="entry name" value="DUF4050 FAMILY PROTEIN"/>
    <property type="match status" value="1"/>
</dbReference>
<evidence type="ECO:0000313" key="3">
    <source>
        <dbReference type="Proteomes" id="UP000242715"/>
    </source>
</evidence>
<dbReference type="Proteomes" id="UP000242715">
    <property type="component" value="Unassembled WGS sequence"/>
</dbReference>
<accession>A0A2Z6N278</accession>
<proteinExistence type="predicted"/>
<sequence>MFLSWNATYETLLGTNKPFPRRIPLGEMVEFLVDIWELEGIWFVDKSSALHRREYKVNFMFQLIQASFPSAVI</sequence>